<organism evidence="2 3">
    <name type="scientific">Paenibacillus roseus</name>
    <dbReference type="NCBI Taxonomy" id="2798579"/>
    <lineage>
        <taxon>Bacteria</taxon>
        <taxon>Bacillati</taxon>
        <taxon>Bacillota</taxon>
        <taxon>Bacilli</taxon>
        <taxon>Bacillales</taxon>
        <taxon>Paenibacillaceae</taxon>
        <taxon>Paenibacillus</taxon>
    </lineage>
</organism>
<keyword evidence="2" id="KW-0548">Nucleotidyltransferase</keyword>
<proteinExistence type="predicted"/>
<keyword evidence="3" id="KW-1185">Reference proteome</keyword>
<dbReference type="CDD" id="cd01646">
    <property type="entry name" value="RT_Bac_retron_I"/>
    <property type="match status" value="1"/>
</dbReference>
<accession>A0A934J503</accession>
<dbReference type="RefSeq" id="WP_199019194.1">
    <property type="nucleotide sequence ID" value="NZ_JAELUP010000037.1"/>
</dbReference>
<sequence>MLKLQERSYDWALKHIEKYGDTDIFPLPFEFAAIRAYWDSEIKTEITQQNLLNWELRSYRRLLTPKHRYGFRISTQLDPLDSIIFTSLIYEIGQDIENFRIPKDQNIAFSSRFDPDNEGRMYDPNFNWQAFQDHCTDTVQSGDYEYVVVADIADFFPRIYSHPLEQALGEATTKTNHVKALKKCLSQLNGSVSYGIPVGQSASRLLADLVLNDVDRGLISEGLKHCRFVDDFRIFCKSEKEALGALGILANLLFENHGLTLQQHKTRVMTVENFESKILGSERDREINGLSEQFHEILSDVIILNPYDSFDFEELGADVQEQIKRLNLEGILESHLEEAEDIDISLVKFLLKRLTQIGSPDSVDCLLRNINKLYPVLKEVMVYFQTIDIDAYTKNRIGAELLNLCTDSIVGHLEYNRIWILSTFTYNNEWNNNERFTRLFTELTDQYCQRELILAIGRAGLDHWFRSRRRNVSELTPWIKRAFLAGASCLPGDQAQHWYRSIPRLDILDKAITKWAIENRFA</sequence>
<gene>
    <name evidence="2" type="ORF">JFN88_10065</name>
</gene>
<keyword evidence="2" id="KW-0808">Transferase</keyword>
<dbReference type="PROSITE" id="PS50878">
    <property type="entry name" value="RT_POL"/>
    <property type="match status" value="1"/>
</dbReference>
<evidence type="ECO:0000313" key="3">
    <source>
        <dbReference type="Proteomes" id="UP000640274"/>
    </source>
</evidence>
<name>A0A934J503_9BACL</name>
<feature type="domain" description="Reverse transcriptase" evidence="1">
    <location>
        <begin position="45"/>
        <end position="279"/>
    </location>
</feature>
<reference evidence="2" key="1">
    <citation type="submission" date="2020-12" db="EMBL/GenBank/DDBJ databases">
        <authorList>
            <person name="Huq M.A."/>
        </authorList>
    </citation>
    <scope>NUCLEOTIDE SEQUENCE</scope>
    <source>
        <strain evidence="2">MAHUQ-46</strain>
    </source>
</reference>
<dbReference type="PANTHER" id="PTHR34047:SF8">
    <property type="entry name" value="PROTEIN YKFC"/>
    <property type="match status" value="1"/>
</dbReference>
<evidence type="ECO:0000259" key="1">
    <source>
        <dbReference type="PROSITE" id="PS50878"/>
    </source>
</evidence>
<dbReference type="Proteomes" id="UP000640274">
    <property type="component" value="Unassembled WGS sequence"/>
</dbReference>
<dbReference type="InterPro" id="IPR051083">
    <property type="entry name" value="GrpII_Intron_Splice-Mob/Def"/>
</dbReference>
<dbReference type="AlphaFoldDB" id="A0A934J503"/>
<protein>
    <submittedName>
        <fullName evidence="2">RNA-directed DNA polymerase</fullName>
    </submittedName>
</protein>
<dbReference type="EMBL" id="JAELUP010000037">
    <property type="protein sequence ID" value="MBJ6361638.1"/>
    <property type="molecule type" value="Genomic_DNA"/>
</dbReference>
<dbReference type="GO" id="GO:0003964">
    <property type="term" value="F:RNA-directed DNA polymerase activity"/>
    <property type="evidence" value="ECO:0007669"/>
    <property type="project" value="UniProtKB-KW"/>
</dbReference>
<comment type="caution">
    <text evidence="2">The sequence shown here is derived from an EMBL/GenBank/DDBJ whole genome shotgun (WGS) entry which is preliminary data.</text>
</comment>
<dbReference type="PANTHER" id="PTHR34047">
    <property type="entry name" value="NUCLEAR INTRON MATURASE 1, MITOCHONDRIAL-RELATED"/>
    <property type="match status" value="1"/>
</dbReference>
<dbReference type="Pfam" id="PF00078">
    <property type="entry name" value="RVT_1"/>
    <property type="match status" value="1"/>
</dbReference>
<keyword evidence="2" id="KW-0695">RNA-directed DNA polymerase</keyword>
<evidence type="ECO:0000313" key="2">
    <source>
        <dbReference type="EMBL" id="MBJ6361638.1"/>
    </source>
</evidence>
<dbReference type="InterPro" id="IPR000477">
    <property type="entry name" value="RT_dom"/>
</dbReference>